<feature type="transmembrane region" description="Helical" evidence="12">
    <location>
        <begin position="127"/>
        <end position="145"/>
    </location>
</feature>
<feature type="transmembrane region" description="Helical" evidence="12">
    <location>
        <begin position="237"/>
        <end position="256"/>
    </location>
</feature>
<sequence>MTTPAKKTPVPNPRAALDRSDERLRHNEGLTAVLHTFIDRIKSGDLGMIPVVLGLILISAAFSLLNPVYLAPNNLVNMLFDCATVGFISLGIVCVLMLGEIDLSVGSMSGLASAIIGVLWVNHGWPVAGAIVAALITGALVGLVYAQLYTRLGMPSFVATLAGLLALLGMQLYILGPSGSINLPYISPLVRFGQVMVMPDALAYLAALIPGVVMIAQGLKTRARREQVNLSSEPMSALLIRAIVLTAIFEFAVFYLNLGRGVPWIFGLFVVFAALLNYALKRTKWGRSMFAIGGNREAARRSGINVRAIYISAFMLCTTFATAGGILAAARLASASQQAGTGDVNLNAIAAAVIGGTSLFGGRGSAWSALLGIIVIQSISNGLTLLNLPSSLRYMITGGVLAIAVIVDSLARRTRVSHGRA</sequence>
<feature type="transmembrane region" description="Helical" evidence="12">
    <location>
        <begin position="46"/>
        <end position="69"/>
    </location>
</feature>
<proteinExistence type="inferred from homology"/>
<dbReference type="EMBL" id="LFEJ01000013">
    <property type="protein sequence ID" value="KMV34903.1"/>
    <property type="molecule type" value="Genomic_DNA"/>
</dbReference>
<comment type="subcellular location">
    <subcellularLocation>
        <location evidence="1">Cell inner membrane</location>
        <topology evidence="1">Multi-pass membrane protein</topology>
    </subcellularLocation>
</comment>
<dbReference type="RefSeq" id="WP_048887828.1">
    <property type="nucleotide sequence ID" value="NZ_LFEJ01000013.1"/>
</dbReference>
<dbReference type="PANTHER" id="PTHR32196:SF32">
    <property type="entry name" value="XYLOSE TRANSPORT SYSTEM PERMEASE PROTEIN XYLH"/>
    <property type="match status" value="1"/>
</dbReference>
<feature type="transmembrane region" description="Helical" evidence="12">
    <location>
        <begin position="392"/>
        <end position="411"/>
    </location>
</feature>
<evidence type="ECO:0000256" key="7">
    <source>
        <dbReference type="ARBA" id="ARBA00022692"/>
    </source>
</evidence>
<organism evidence="13 14">
    <name type="scientific">Franconibacter pulveris</name>
    <dbReference type="NCBI Taxonomy" id="435910"/>
    <lineage>
        <taxon>Bacteria</taxon>
        <taxon>Pseudomonadati</taxon>
        <taxon>Pseudomonadota</taxon>
        <taxon>Gammaproteobacteria</taxon>
        <taxon>Enterobacterales</taxon>
        <taxon>Enterobacteriaceae</taxon>
        <taxon>Franconibacter</taxon>
    </lineage>
</organism>
<comment type="function">
    <text evidence="10">Part of the binding-protein-dependent transport system for D-xylose. Probably responsible for the translocation of the substrate across the membrane.</text>
</comment>
<evidence type="ECO:0000256" key="2">
    <source>
        <dbReference type="ARBA" id="ARBA00007942"/>
    </source>
</evidence>
<dbReference type="Pfam" id="PF02653">
    <property type="entry name" value="BPD_transp_2"/>
    <property type="match status" value="1"/>
</dbReference>
<dbReference type="GO" id="GO:0005886">
    <property type="term" value="C:plasma membrane"/>
    <property type="evidence" value="ECO:0007669"/>
    <property type="project" value="UniProtKB-SubCell"/>
</dbReference>
<keyword evidence="4" id="KW-1003">Cell membrane</keyword>
<feature type="transmembrane region" description="Helical" evidence="12">
    <location>
        <begin position="369"/>
        <end position="386"/>
    </location>
</feature>
<comment type="similarity">
    <text evidence="2">Belongs to the binding-protein-dependent transport system permease family. AraH/RbsC subfamily.</text>
</comment>
<evidence type="ECO:0000256" key="5">
    <source>
        <dbReference type="ARBA" id="ARBA00022519"/>
    </source>
</evidence>
<comment type="caution">
    <text evidence="13">The sequence shown here is derived from an EMBL/GenBank/DDBJ whole genome shotgun (WGS) entry which is preliminary data.</text>
</comment>
<evidence type="ECO:0000256" key="9">
    <source>
        <dbReference type="ARBA" id="ARBA00023136"/>
    </source>
</evidence>
<dbReference type="InterPro" id="IPR001851">
    <property type="entry name" value="ABC_transp_permease"/>
</dbReference>
<evidence type="ECO:0000256" key="8">
    <source>
        <dbReference type="ARBA" id="ARBA00022989"/>
    </source>
</evidence>
<dbReference type="PATRIC" id="fig|1656095.3.peg.4442"/>
<evidence type="ECO:0000313" key="13">
    <source>
        <dbReference type="EMBL" id="KMV34903.1"/>
    </source>
</evidence>
<accession>A0A0J8VN23</accession>
<dbReference type="AlphaFoldDB" id="A0A0J8VN23"/>
<keyword evidence="14" id="KW-1185">Reference proteome</keyword>
<keyword evidence="5" id="KW-0997">Cell inner membrane</keyword>
<evidence type="ECO:0000256" key="1">
    <source>
        <dbReference type="ARBA" id="ARBA00004429"/>
    </source>
</evidence>
<keyword evidence="8 12" id="KW-1133">Transmembrane helix</keyword>
<keyword evidence="7 12" id="KW-0812">Transmembrane</keyword>
<name>A0A0J8VN23_9ENTR</name>
<keyword evidence="3" id="KW-0813">Transport</keyword>
<protein>
    <recommendedName>
        <fullName evidence="11">Xylose transport system permease protein XylH</fullName>
    </recommendedName>
</protein>
<dbReference type="PANTHER" id="PTHR32196">
    <property type="entry name" value="ABC TRANSPORTER PERMEASE PROTEIN YPHD-RELATED-RELATED"/>
    <property type="match status" value="1"/>
</dbReference>
<evidence type="ECO:0000256" key="3">
    <source>
        <dbReference type="ARBA" id="ARBA00022448"/>
    </source>
</evidence>
<keyword evidence="9 12" id="KW-0472">Membrane</keyword>
<evidence type="ECO:0000256" key="6">
    <source>
        <dbReference type="ARBA" id="ARBA00022597"/>
    </source>
</evidence>
<feature type="transmembrane region" description="Helical" evidence="12">
    <location>
        <begin position="196"/>
        <end position="216"/>
    </location>
</feature>
<feature type="transmembrane region" description="Helical" evidence="12">
    <location>
        <begin position="344"/>
        <end position="362"/>
    </location>
</feature>
<gene>
    <name evidence="13" type="ORF">ACH50_09085</name>
</gene>
<evidence type="ECO:0000256" key="12">
    <source>
        <dbReference type="SAM" id="Phobius"/>
    </source>
</evidence>
<evidence type="ECO:0000256" key="11">
    <source>
        <dbReference type="ARBA" id="ARBA00035686"/>
    </source>
</evidence>
<keyword evidence="6" id="KW-0762">Sugar transport</keyword>
<dbReference type="CDD" id="cd06579">
    <property type="entry name" value="TM_PBP1_transp_AraH_like"/>
    <property type="match status" value="1"/>
</dbReference>
<reference evidence="13 14" key="1">
    <citation type="submission" date="2015-06" db="EMBL/GenBank/DDBJ databases">
        <title>Genome sequencing of Cronobacter sp. strain DJ34 isolated from petroleum contaminated sludge of Duliajan Oil Fields, Assam, India.</title>
        <authorList>
            <person name="Pal S."/>
            <person name="Banerjee T.D."/>
            <person name="Roy A."/>
            <person name="Sar P."/>
            <person name="Kazy S.K."/>
        </authorList>
    </citation>
    <scope>NUCLEOTIDE SEQUENCE [LARGE SCALE GENOMIC DNA]</scope>
    <source>
        <strain evidence="13 14">DJ34</strain>
    </source>
</reference>
<evidence type="ECO:0000256" key="4">
    <source>
        <dbReference type="ARBA" id="ARBA00022475"/>
    </source>
</evidence>
<evidence type="ECO:0000256" key="10">
    <source>
        <dbReference type="ARBA" id="ARBA00035611"/>
    </source>
</evidence>
<feature type="transmembrane region" description="Helical" evidence="12">
    <location>
        <begin position="262"/>
        <end position="280"/>
    </location>
</feature>
<dbReference type="GO" id="GO:0022857">
    <property type="term" value="F:transmembrane transporter activity"/>
    <property type="evidence" value="ECO:0007669"/>
    <property type="project" value="InterPro"/>
</dbReference>
<evidence type="ECO:0000313" key="14">
    <source>
        <dbReference type="Proteomes" id="UP000037315"/>
    </source>
</evidence>
<feature type="transmembrane region" description="Helical" evidence="12">
    <location>
        <begin position="157"/>
        <end position="176"/>
    </location>
</feature>
<dbReference type="OrthoDB" id="5422926at2"/>
<feature type="transmembrane region" description="Helical" evidence="12">
    <location>
        <begin position="308"/>
        <end position="332"/>
    </location>
</feature>
<dbReference type="STRING" id="1121863.GCA_000621185_03975"/>
<feature type="transmembrane region" description="Helical" evidence="12">
    <location>
        <begin position="75"/>
        <end position="96"/>
    </location>
</feature>
<dbReference type="Proteomes" id="UP000037315">
    <property type="component" value="Unassembled WGS sequence"/>
</dbReference>